<reference evidence="1 2" key="1">
    <citation type="submission" date="2015-10" db="EMBL/GenBank/DDBJ databases">
        <title>Genome analyses suggest a sexual origin of heterokaryosis in a supposedly ancient asexual fungus.</title>
        <authorList>
            <person name="Ropars J."/>
            <person name="Sedzielewska K."/>
            <person name="Noel J."/>
            <person name="Charron P."/>
            <person name="Farinelli L."/>
            <person name="Marton T."/>
            <person name="Kruger M."/>
            <person name="Pelin A."/>
            <person name="Brachmann A."/>
            <person name="Corradi N."/>
        </authorList>
    </citation>
    <scope>NUCLEOTIDE SEQUENCE [LARGE SCALE GENOMIC DNA]</scope>
    <source>
        <strain evidence="1 2">A4</strain>
    </source>
</reference>
<organism evidence="1 2">
    <name type="scientific">Rhizophagus irregularis</name>
    <dbReference type="NCBI Taxonomy" id="588596"/>
    <lineage>
        <taxon>Eukaryota</taxon>
        <taxon>Fungi</taxon>
        <taxon>Fungi incertae sedis</taxon>
        <taxon>Mucoromycota</taxon>
        <taxon>Glomeromycotina</taxon>
        <taxon>Glomeromycetes</taxon>
        <taxon>Glomerales</taxon>
        <taxon>Glomeraceae</taxon>
        <taxon>Rhizophagus</taxon>
    </lineage>
</organism>
<protein>
    <submittedName>
        <fullName evidence="1">Uncharacterized protein</fullName>
    </submittedName>
</protein>
<evidence type="ECO:0000313" key="1">
    <source>
        <dbReference type="EMBL" id="PKY55252.1"/>
    </source>
</evidence>
<proteinExistence type="predicted"/>
<dbReference type="GO" id="GO:0030544">
    <property type="term" value="F:Hsp70 protein binding"/>
    <property type="evidence" value="ECO:0007669"/>
    <property type="project" value="TreeGrafter"/>
</dbReference>
<dbReference type="Proteomes" id="UP000234323">
    <property type="component" value="Unassembled WGS sequence"/>
</dbReference>
<dbReference type="AlphaFoldDB" id="A0A2I1H8P3"/>
<gene>
    <name evidence="1" type="ORF">RhiirA4_410413</name>
</gene>
<keyword evidence="2" id="KW-1185">Reference proteome</keyword>
<accession>A0A2I1H8P3</accession>
<dbReference type="PANTHER" id="PTHR15600">
    <property type="entry name" value="SACSIN"/>
    <property type="match status" value="1"/>
</dbReference>
<sequence length="195" mass="22037">MPVSGESVCEELQMVISSIPSFNNISNHGNMQYNRGSLFELLSFILQDENSFGTLTDLPLVPLNNGSVGKFGEVYYVGKQKHLDLFPNIGPSKFVSTKLPENLQKIFDDDNFCACTNIKKFDASGILDLLRSVVQPVRELKWVPDGNSLPNKSWLEKIWAILYKDIKKVDFNKLCKFPLIPVVQPSDMLIRPDKN</sequence>
<name>A0A2I1H8P3_9GLOM</name>
<dbReference type="EMBL" id="LLXI01001813">
    <property type="protein sequence ID" value="PKY55252.1"/>
    <property type="molecule type" value="Genomic_DNA"/>
</dbReference>
<comment type="caution">
    <text evidence="1">The sequence shown here is derived from an EMBL/GenBank/DDBJ whole genome shotgun (WGS) entry which is preliminary data.</text>
</comment>
<evidence type="ECO:0000313" key="2">
    <source>
        <dbReference type="Proteomes" id="UP000234323"/>
    </source>
</evidence>
<feature type="non-terminal residue" evidence="1">
    <location>
        <position position="195"/>
    </location>
</feature>
<dbReference type="PANTHER" id="PTHR15600:SF42">
    <property type="entry name" value="SACSIN"/>
    <property type="match status" value="1"/>
</dbReference>
<dbReference type="VEuPathDB" id="FungiDB:RhiirA1_515802"/>
<dbReference type="InterPro" id="IPR052972">
    <property type="entry name" value="Sacsin_chaperone_reg"/>
</dbReference>